<dbReference type="AlphaFoldDB" id="F4RAI7"/>
<name>F4RAI7_MELLP</name>
<dbReference type="InParanoid" id="F4RAI7"/>
<dbReference type="Pfam" id="PF09774">
    <property type="entry name" value="MIX23"/>
    <property type="match status" value="1"/>
</dbReference>
<organism evidence="4">
    <name type="scientific">Melampsora larici-populina (strain 98AG31 / pathotype 3-4-7)</name>
    <name type="common">Poplar leaf rust fungus</name>
    <dbReference type="NCBI Taxonomy" id="747676"/>
    <lineage>
        <taxon>Eukaryota</taxon>
        <taxon>Fungi</taxon>
        <taxon>Dikarya</taxon>
        <taxon>Basidiomycota</taxon>
        <taxon>Pucciniomycotina</taxon>
        <taxon>Pucciniomycetes</taxon>
        <taxon>Pucciniales</taxon>
        <taxon>Melampsoraceae</taxon>
        <taxon>Melampsora</taxon>
    </lineage>
</organism>
<dbReference type="PANTHER" id="PTHR31905">
    <property type="entry name" value="COILED-COIL DOMAIN-CONTAINING PROTEIN 58"/>
    <property type="match status" value="1"/>
</dbReference>
<proteinExistence type="inferred from homology"/>
<comment type="similarity">
    <text evidence="1">Belongs to the MIX23 family.</text>
</comment>
<dbReference type="HOGENOM" id="CLU_1062224_0_0_1"/>
<dbReference type="eggNOG" id="KOG4613">
    <property type="taxonomic scope" value="Eukaryota"/>
</dbReference>
<dbReference type="GO" id="GO:0005758">
    <property type="term" value="C:mitochondrial intermembrane space"/>
    <property type="evidence" value="ECO:0007669"/>
    <property type="project" value="InterPro"/>
</dbReference>
<evidence type="ECO:0000313" key="4">
    <source>
        <dbReference type="Proteomes" id="UP000001072"/>
    </source>
</evidence>
<dbReference type="PANTHER" id="PTHR31905:SF2">
    <property type="entry name" value="PROTEIN MIX23"/>
    <property type="match status" value="1"/>
</dbReference>
<dbReference type="EMBL" id="GL883094">
    <property type="protein sequence ID" value="EGG10773.1"/>
    <property type="molecule type" value="Genomic_DNA"/>
</dbReference>
<gene>
    <name evidence="3" type="ORF">MELLADRAFT_115438</name>
</gene>
<dbReference type="OrthoDB" id="5593818at2759"/>
<dbReference type="Proteomes" id="UP000001072">
    <property type="component" value="Unassembled WGS sequence"/>
</dbReference>
<dbReference type="FunCoup" id="F4RAI7">
    <property type="interactions" value="205"/>
</dbReference>
<dbReference type="RefSeq" id="XP_007406242.1">
    <property type="nucleotide sequence ID" value="XM_007406180.1"/>
</dbReference>
<feature type="region of interest" description="Disordered" evidence="2">
    <location>
        <begin position="132"/>
        <end position="153"/>
    </location>
</feature>
<evidence type="ECO:0000256" key="2">
    <source>
        <dbReference type="SAM" id="MobiDB-lite"/>
    </source>
</evidence>
<dbReference type="KEGG" id="mlr:MELLADRAFT_115438"/>
<evidence type="ECO:0000256" key="1">
    <source>
        <dbReference type="ARBA" id="ARBA00024204"/>
    </source>
</evidence>
<reference evidence="4" key="1">
    <citation type="journal article" date="2011" name="Proc. Natl. Acad. Sci. U.S.A.">
        <title>Obligate biotrophy features unraveled by the genomic analysis of rust fungi.</title>
        <authorList>
            <person name="Duplessis S."/>
            <person name="Cuomo C.A."/>
            <person name="Lin Y.-C."/>
            <person name="Aerts A."/>
            <person name="Tisserant E."/>
            <person name="Veneault-Fourrey C."/>
            <person name="Joly D.L."/>
            <person name="Hacquard S."/>
            <person name="Amselem J."/>
            <person name="Cantarel B.L."/>
            <person name="Chiu R."/>
            <person name="Coutinho P.M."/>
            <person name="Feau N."/>
            <person name="Field M."/>
            <person name="Frey P."/>
            <person name="Gelhaye E."/>
            <person name="Goldberg J."/>
            <person name="Grabherr M.G."/>
            <person name="Kodira C.D."/>
            <person name="Kohler A."/>
            <person name="Kuees U."/>
            <person name="Lindquist E.A."/>
            <person name="Lucas S.M."/>
            <person name="Mago R."/>
            <person name="Mauceli E."/>
            <person name="Morin E."/>
            <person name="Murat C."/>
            <person name="Pangilinan J.L."/>
            <person name="Park R."/>
            <person name="Pearson M."/>
            <person name="Quesneville H."/>
            <person name="Rouhier N."/>
            <person name="Sakthikumar S."/>
            <person name="Salamov A.A."/>
            <person name="Schmutz J."/>
            <person name="Selles B."/>
            <person name="Shapiro H."/>
            <person name="Tanguay P."/>
            <person name="Tuskan G.A."/>
            <person name="Henrissat B."/>
            <person name="Van de Peer Y."/>
            <person name="Rouze P."/>
            <person name="Ellis J.G."/>
            <person name="Dodds P.N."/>
            <person name="Schein J.E."/>
            <person name="Zhong S."/>
            <person name="Hamelin R.C."/>
            <person name="Grigoriev I.V."/>
            <person name="Szabo L.J."/>
            <person name="Martin F."/>
        </authorList>
    </citation>
    <scope>NUCLEOTIDE SEQUENCE [LARGE SCALE GENOMIC DNA]</scope>
    <source>
        <strain evidence="4">98AG31 / pathotype 3-4-7</strain>
    </source>
</reference>
<dbReference type="InterPro" id="IPR019171">
    <property type="entry name" value="MIX23"/>
</dbReference>
<dbReference type="VEuPathDB" id="FungiDB:MELLADRAFT_115438"/>
<dbReference type="GeneID" id="18925600"/>
<dbReference type="STRING" id="747676.F4RAI7"/>
<protein>
    <submittedName>
        <fullName evidence="3">Uncharacterized protein</fullName>
    </submittedName>
</protein>
<accession>F4RAI7</accession>
<sequence length="211" mass="23787">MPDGNQGSMSSNSTKVLLGSQWLESQLAASIPTNDSEPKSPIPVSLAICGDLSEFRKYIGRYRKLDDSLTLHLNRISIPTQSNTNSNQAKEATIECSQFWGILTQTWLNRESVIRSCIDILERSLKVKSDSIERPSLDTSEKGPNETLEKSQRKRAIESELYNERLKLKMIYDELNVESLIRQQSMKKFKSRCSASIFSIPSDSPPLKLST</sequence>
<keyword evidence="4" id="KW-1185">Reference proteome</keyword>
<evidence type="ECO:0000313" key="3">
    <source>
        <dbReference type="EMBL" id="EGG10773.1"/>
    </source>
</evidence>